<dbReference type="InterPro" id="IPR005829">
    <property type="entry name" value="Sugar_transporter_CS"/>
</dbReference>
<feature type="transmembrane region" description="Helical" evidence="5">
    <location>
        <begin position="413"/>
        <end position="435"/>
    </location>
</feature>
<feature type="transmembrane region" description="Helical" evidence="5">
    <location>
        <begin position="181"/>
        <end position="201"/>
    </location>
</feature>
<dbReference type="PROSITE" id="PS00217">
    <property type="entry name" value="SUGAR_TRANSPORT_2"/>
    <property type="match status" value="1"/>
</dbReference>
<dbReference type="InterPro" id="IPR036259">
    <property type="entry name" value="MFS_trans_sf"/>
</dbReference>
<evidence type="ECO:0000259" key="6">
    <source>
        <dbReference type="PROSITE" id="PS50850"/>
    </source>
</evidence>
<evidence type="ECO:0000256" key="2">
    <source>
        <dbReference type="ARBA" id="ARBA00022692"/>
    </source>
</evidence>
<feature type="transmembrane region" description="Helical" evidence="5">
    <location>
        <begin position="447"/>
        <end position="469"/>
    </location>
</feature>
<feature type="transmembrane region" description="Helical" evidence="5">
    <location>
        <begin position="317"/>
        <end position="338"/>
    </location>
</feature>
<feature type="transmembrane region" description="Helical" evidence="5">
    <location>
        <begin position="27"/>
        <end position="50"/>
    </location>
</feature>
<evidence type="ECO:0000256" key="1">
    <source>
        <dbReference type="ARBA" id="ARBA00004651"/>
    </source>
</evidence>
<evidence type="ECO:0000256" key="3">
    <source>
        <dbReference type="ARBA" id="ARBA00022989"/>
    </source>
</evidence>
<comment type="subcellular location">
    <subcellularLocation>
        <location evidence="1">Cell membrane</location>
        <topology evidence="1">Multi-pass membrane protein</topology>
    </subcellularLocation>
</comment>
<dbReference type="SUPFAM" id="SSF103473">
    <property type="entry name" value="MFS general substrate transporter"/>
    <property type="match status" value="1"/>
</dbReference>
<protein>
    <submittedName>
        <fullName evidence="7">MFS transporter</fullName>
    </submittedName>
</protein>
<dbReference type="InterPro" id="IPR011701">
    <property type="entry name" value="MFS"/>
</dbReference>
<dbReference type="RefSeq" id="WP_344298443.1">
    <property type="nucleotide sequence ID" value="NZ_BAAAQW010000003.1"/>
</dbReference>
<feature type="transmembrane region" description="Helical" evidence="5">
    <location>
        <begin position="288"/>
        <end position="311"/>
    </location>
</feature>
<evidence type="ECO:0000256" key="4">
    <source>
        <dbReference type="ARBA" id="ARBA00023136"/>
    </source>
</evidence>
<dbReference type="Pfam" id="PF07690">
    <property type="entry name" value="MFS_1"/>
    <property type="match status" value="1"/>
</dbReference>
<dbReference type="EMBL" id="BAAAQW010000003">
    <property type="protein sequence ID" value="GAA2197912.1"/>
    <property type="molecule type" value="Genomic_DNA"/>
</dbReference>
<sequence>MTPGRGSPAGDDADEGAGGLLSPPYRALVVGLLAIVTCGAFEAMAVTTAMPVVAAELGGQGSYGLAFSLFLTASMAATAAAGPWCDARGARPALLTGLALMFSGLVLGGAATDFGLFTLGRMVSGLGAGSMIVAVYVVIGQALPSVLQPVMFGWFSAAWVVPSLVGPYVSGLLAQHVSWRWPFLGVAPIVLVAVALVWPRVRSLGLPAAPEGGGHDGRRRALRGAALACGVGAAQWALVSAADPGSNLRSDAPALLAAVGVAGAALAVLSVPRLILAGTWVARRGLPAVMAVRGLITFAFFGSEAFIPLILVNRYGLEPSIAGLALTGGALGWTAGSFAQARSWLPRRLYLVLGPAAVGACLAAVALSVGTQTSPWAIALCWFVAGAGMGLSMSTTSVLTLELSDAAERGRNSASLQLADMLGGVIGTAGAGTLYAHMLDSGSAPGAAGFALIAAVLSVPALFGALAGVRAHAPSSADQEARRA</sequence>
<accession>A0ABP5NE60</accession>
<dbReference type="PANTHER" id="PTHR23501:SF154">
    <property type="entry name" value="MULTIDRUG-EFFLUX TRANSPORTER RV1634-RELATED"/>
    <property type="match status" value="1"/>
</dbReference>
<feature type="transmembrane region" description="Helical" evidence="5">
    <location>
        <begin position="151"/>
        <end position="169"/>
    </location>
</feature>
<reference evidence="8" key="1">
    <citation type="journal article" date="2019" name="Int. J. Syst. Evol. Microbiol.">
        <title>The Global Catalogue of Microorganisms (GCM) 10K type strain sequencing project: providing services to taxonomists for standard genome sequencing and annotation.</title>
        <authorList>
            <consortium name="The Broad Institute Genomics Platform"/>
            <consortium name="The Broad Institute Genome Sequencing Center for Infectious Disease"/>
            <person name="Wu L."/>
            <person name="Ma J."/>
        </authorList>
    </citation>
    <scope>NUCLEOTIDE SEQUENCE [LARGE SCALE GENOMIC DNA]</scope>
    <source>
        <strain evidence="8">JCM 16034</strain>
    </source>
</reference>
<feature type="transmembrane region" description="Helical" evidence="5">
    <location>
        <begin position="118"/>
        <end position="139"/>
    </location>
</feature>
<feature type="transmembrane region" description="Helical" evidence="5">
    <location>
        <begin position="62"/>
        <end position="81"/>
    </location>
</feature>
<feature type="transmembrane region" description="Helical" evidence="5">
    <location>
        <begin position="254"/>
        <end position="276"/>
    </location>
</feature>
<keyword evidence="3 5" id="KW-1133">Transmembrane helix</keyword>
<dbReference type="PANTHER" id="PTHR23501">
    <property type="entry name" value="MAJOR FACILITATOR SUPERFAMILY"/>
    <property type="match status" value="1"/>
</dbReference>
<evidence type="ECO:0000256" key="5">
    <source>
        <dbReference type="SAM" id="Phobius"/>
    </source>
</evidence>
<evidence type="ECO:0000313" key="8">
    <source>
        <dbReference type="Proteomes" id="UP001500432"/>
    </source>
</evidence>
<dbReference type="Proteomes" id="UP001500432">
    <property type="component" value="Unassembled WGS sequence"/>
</dbReference>
<name>A0ABP5NE60_9MICC</name>
<gene>
    <name evidence="7" type="ORF">GCM10009849_08590</name>
</gene>
<proteinExistence type="predicted"/>
<feature type="transmembrane region" description="Helical" evidence="5">
    <location>
        <begin position="93"/>
        <end position="112"/>
    </location>
</feature>
<organism evidence="7 8">
    <name type="scientific">Sinomonas flava</name>
    <dbReference type="NCBI Taxonomy" id="496857"/>
    <lineage>
        <taxon>Bacteria</taxon>
        <taxon>Bacillati</taxon>
        <taxon>Actinomycetota</taxon>
        <taxon>Actinomycetes</taxon>
        <taxon>Micrococcales</taxon>
        <taxon>Micrococcaceae</taxon>
        <taxon>Sinomonas</taxon>
    </lineage>
</organism>
<feature type="transmembrane region" description="Helical" evidence="5">
    <location>
        <begin position="376"/>
        <end position="401"/>
    </location>
</feature>
<comment type="caution">
    <text evidence="7">The sequence shown here is derived from an EMBL/GenBank/DDBJ whole genome shotgun (WGS) entry which is preliminary data.</text>
</comment>
<dbReference type="InterPro" id="IPR020846">
    <property type="entry name" value="MFS_dom"/>
</dbReference>
<feature type="transmembrane region" description="Helical" evidence="5">
    <location>
        <begin position="350"/>
        <end position="370"/>
    </location>
</feature>
<keyword evidence="4 5" id="KW-0472">Membrane</keyword>
<keyword evidence="2 5" id="KW-0812">Transmembrane</keyword>
<evidence type="ECO:0000313" key="7">
    <source>
        <dbReference type="EMBL" id="GAA2197912.1"/>
    </source>
</evidence>
<dbReference type="Gene3D" id="1.20.1250.20">
    <property type="entry name" value="MFS general substrate transporter like domains"/>
    <property type="match status" value="1"/>
</dbReference>
<keyword evidence="8" id="KW-1185">Reference proteome</keyword>
<feature type="domain" description="Major facilitator superfamily (MFS) profile" evidence="6">
    <location>
        <begin position="27"/>
        <end position="472"/>
    </location>
</feature>
<dbReference type="PROSITE" id="PS50850">
    <property type="entry name" value="MFS"/>
    <property type="match status" value="1"/>
</dbReference>